<dbReference type="NCBIfam" id="TIGR00309">
    <property type="entry name" value="V_ATPase_subD"/>
    <property type="match status" value="1"/>
</dbReference>
<dbReference type="EMBL" id="LNQE01001553">
    <property type="protein sequence ID" value="KUG15500.1"/>
    <property type="molecule type" value="Genomic_DNA"/>
</dbReference>
<dbReference type="GO" id="GO:0046961">
    <property type="term" value="F:proton-transporting ATPase activity, rotational mechanism"/>
    <property type="evidence" value="ECO:0007669"/>
    <property type="project" value="InterPro"/>
</dbReference>
<organism evidence="4">
    <name type="scientific">hydrocarbon metagenome</name>
    <dbReference type="NCBI Taxonomy" id="938273"/>
    <lineage>
        <taxon>unclassified sequences</taxon>
        <taxon>metagenomes</taxon>
        <taxon>ecological metagenomes</taxon>
    </lineage>
</organism>
<dbReference type="InterPro" id="IPR002699">
    <property type="entry name" value="V_ATPase_D"/>
</dbReference>
<keyword evidence="3" id="KW-0406">Ion transport</keyword>
<accession>A0A0W8F3R1</accession>
<keyword evidence="2" id="KW-0813">Transport</keyword>
<protein>
    <submittedName>
        <fullName evidence="4">V-type atp synthase subunit d</fullName>
        <ecNumber evidence="4">3.6.3.14</ecNumber>
    </submittedName>
</protein>
<evidence type="ECO:0000256" key="1">
    <source>
        <dbReference type="ARBA" id="ARBA00005850"/>
    </source>
</evidence>
<dbReference type="Gene3D" id="1.10.287.3240">
    <property type="match status" value="1"/>
</dbReference>
<evidence type="ECO:0000313" key="4">
    <source>
        <dbReference type="EMBL" id="KUG15500.1"/>
    </source>
</evidence>
<comment type="caution">
    <text evidence="4">The sequence shown here is derived from an EMBL/GenBank/DDBJ whole genome shotgun (WGS) entry which is preliminary data.</text>
</comment>
<sequence>MKGKVIRSVRPTRIELLKLKKQEMIARKGHTLLEDKLDALIIEFLRHMDVYRRERREVEAHLAVAAGFLTDAMLTMGDRKVEEIARSAPGIPDITMGSRIIMGVRVPRIEPDPSAWGDRLPAYSSLGTSARLDEAVSAYQELSLALLRLAELEGTVRTLAQEVKTTRRRVNALEHILLPRLAATRHAIEMHLEEREREDMFRRKRTKQLLMGH</sequence>
<dbReference type="GO" id="GO:0016787">
    <property type="term" value="F:hydrolase activity"/>
    <property type="evidence" value="ECO:0007669"/>
    <property type="project" value="UniProtKB-KW"/>
</dbReference>
<dbReference type="Pfam" id="PF01813">
    <property type="entry name" value="ATP-synt_D"/>
    <property type="match status" value="1"/>
</dbReference>
<dbReference type="EC" id="3.6.3.14" evidence="4"/>
<keyword evidence="4" id="KW-0378">Hydrolase</keyword>
<dbReference type="AlphaFoldDB" id="A0A0W8F3R1"/>
<dbReference type="HAMAP" id="MF_00271">
    <property type="entry name" value="ATP_synth_D_arch"/>
    <property type="match status" value="1"/>
</dbReference>
<proteinExistence type="inferred from homology"/>
<name>A0A0W8F3R1_9ZZZZ</name>
<dbReference type="PANTHER" id="PTHR11671">
    <property type="entry name" value="V-TYPE ATP SYNTHASE SUBUNIT D"/>
    <property type="match status" value="1"/>
</dbReference>
<reference evidence="4" key="1">
    <citation type="journal article" date="2015" name="Proc. Natl. Acad. Sci. U.S.A.">
        <title>Networks of energetic and metabolic interactions define dynamics in microbial communities.</title>
        <authorList>
            <person name="Embree M."/>
            <person name="Liu J.K."/>
            <person name="Al-Bassam M.M."/>
            <person name="Zengler K."/>
        </authorList>
    </citation>
    <scope>NUCLEOTIDE SEQUENCE</scope>
</reference>
<evidence type="ECO:0000256" key="2">
    <source>
        <dbReference type="ARBA" id="ARBA00022448"/>
    </source>
</evidence>
<evidence type="ECO:0000256" key="3">
    <source>
        <dbReference type="ARBA" id="ARBA00023065"/>
    </source>
</evidence>
<comment type="similarity">
    <text evidence="1">Belongs to the V-ATPase D subunit family.</text>
</comment>
<gene>
    <name evidence="4" type="ORF">ASZ90_014856</name>
</gene>